<reference evidence="7" key="1">
    <citation type="journal article" date="2019" name="Int. J. Syst. Evol. Microbiol.">
        <title>The Global Catalogue of Microorganisms (GCM) 10K type strain sequencing project: providing services to taxonomists for standard genome sequencing and annotation.</title>
        <authorList>
            <consortium name="The Broad Institute Genomics Platform"/>
            <consortium name="The Broad Institute Genome Sequencing Center for Infectious Disease"/>
            <person name="Wu L."/>
            <person name="Ma J."/>
        </authorList>
    </citation>
    <scope>NUCLEOTIDE SEQUENCE [LARGE SCALE GENOMIC DNA]</scope>
    <source>
        <strain evidence="7">CGMCC 4.7405</strain>
    </source>
</reference>
<keyword evidence="3 5" id="KW-1133">Transmembrane helix</keyword>
<evidence type="ECO:0000256" key="5">
    <source>
        <dbReference type="SAM" id="Phobius"/>
    </source>
</evidence>
<protein>
    <recommendedName>
        <fullName evidence="8">Major Facilitator Superfamily protein</fullName>
    </recommendedName>
</protein>
<accession>A0ABV8C8G8</accession>
<dbReference type="Proteomes" id="UP001595690">
    <property type="component" value="Unassembled WGS sequence"/>
</dbReference>
<dbReference type="EMBL" id="JBHRZI010000052">
    <property type="protein sequence ID" value="MFC3898408.1"/>
    <property type="molecule type" value="Genomic_DNA"/>
</dbReference>
<organism evidence="6 7">
    <name type="scientific">Lentzea rhizosphaerae</name>
    <dbReference type="NCBI Taxonomy" id="2041025"/>
    <lineage>
        <taxon>Bacteria</taxon>
        <taxon>Bacillati</taxon>
        <taxon>Actinomycetota</taxon>
        <taxon>Actinomycetes</taxon>
        <taxon>Pseudonocardiales</taxon>
        <taxon>Pseudonocardiaceae</taxon>
        <taxon>Lentzea</taxon>
    </lineage>
</organism>
<dbReference type="Gene3D" id="1.20.1250.20">
    <property type="entry name" value="MFS general substrate transporter like domains"/>
    <property type="match status" value="1"/>
</dbReference>
<evidence type="ECO:0008006" key="8">
    <source>
        <dbReference type="Google" id="ProtNLM"/>
    </source>
</evidence>
<evidence type="ECO:0000313" key="6">
    <source>
        <dbReference type="EMBL" id="MFC3898408.1"/>
    </source>
</evidence>
<evidence type="ECO:0000256" key="3">
    <source>
        <dbReference type="ARBA" id="ARBA00022989"/>
    </source>
</evidence>
<keyword evidence="2 5" id="KW-0812">Transmembrane</keyword>
<sequence length="191" mass="19816">MSQAVARNWGSTRTWAVVAVAGAAQTLLWLDNSILDIAVETLADPVRGLGANAGELAWASSSYSLVLAAAVFAGGVLGDRCEGVISAPITTAMMAVLPPQTSSAGAAINSAIRRVGGALGTAALGSLLAANHHRHIAPSLSRLPQAATREPWLVDAANHTFLQARYTSSIWATLLSLIGVAFVLRCFRSDR</sequence>
<evidence type="ECO:0000256" key="2">
    <source>
        <dbReference type="ARBA" id="ARBA00022692"/>
    </source>
</evidence>
<comment type="subcellular location">
    <subcellularLocation>
        <location evidence="1">Membrane</location>
        <topology evidence="1">Multi-pass membrane protein</topology>
    </subcellularLocation>
</comment>
<dbReference type="PANTHER" id="PTHR42718:SF42">
    <property type="entry name" value="EXPORT PROTEIN"/>
    <property type="match status" value="1"/>
</dbReference>
<comment type="caution">
    <text evidence="6">The sequence shown here is derived from an EMBL/GenBank/DDBJ whole genome shotgun (WGS) entry which is preliminary data.</text>
</comment>
<dbReference type="PANTHER" id="PTHR42718">
    <property type="entry name" value="MAJOR FACILITATOR SUPERFAMILY MULTIDRUG TRANSPORTER MFSC"/>
    <property type="match status" value="1"/>
</dbReference>
<dbReference type="InterPro" id="IPR036259">
    <property type="entry name" value="MFS_trans_sf"/>
</dbReference>
<gene>
    <name evidence="6" type="ORF">ACFOWZ_43665</name>
</gene>
<keyword evidence="4 5" id="KW-0472">Membrane</keyword>
<evidence type="ECO:0000256" key="1">
    <source>
        <dbReference type="ARBA" id="ARBA00004141"/>
    </source>
</evidence>
<feature type="transmembrane region" description="Helical" evidence="5">
    <location>
        <begin position="169"/>
        <end position="187"/>
    </location>
</feature>
<name>A0ABV8C8G8_9PSEU</name>
<dbReference type="SUPFAM" id="SSF103473">
    <property type="entry name" value="MFS general substrate transporter"/>
    <property type="match status" value="1"/>
</dbReference>
<dbReference type="RefSeq" id="WP_382379886.1">
    <property type="nucleotide sequence ID" value="NZ_JBHRZI010000052.1"/>
</dbReference>
<evidence type="ECO:0000313" key="7">
    <source>
        <dbReference type="Proteomes" id="UP001595690"/>
    </source>
</evidence>
<proteinExistence type="predicted"/>
<evidence type="ECO:0000256" key="4">
    <source>
        <dbReference type="ARBA" id="ARBA00023136"/>
    </source>
</evidence>
<keyword evidence="7" id="KW-1185">Reference proteome</keyword>